<evidence type="ECO:0000256" key="1">
    <source>
        <dbReference type="SAM" id="MobiDB-lite"/>
    </source>
</evidence>
<protein>
    <recommendedName>
        <fullName evidence="4">Meiotically up-regulated protein Msb1/Mug8 domain-containing protein</fullName>
    </recommendedName>
</protein>
<evidence type="ECO:0000313" key="2">
    <source>
        <dbReference type="EMBL" id="KAJ7692250.1"/>
    </source>
</evidence>
<dbReference type="PANTHER" id="PTHR28093:SF1">
    <property type="entry name" value="MORPHOGENESIS-RELATED PROTEIN MSB1"/>
    <property type="match status" value="1"/>
</dbReference>
<reference evidence="2" key="1">
    <citation type="submission" date="2023-03" db="EMBL/GenBank/DDBJ databases">
        <title>Massive genome expansion in bonnet fungi (Mycena s.s.) driven by repeated elements and novel gene families across ecological guilds.</title>
        <authorList>
            <consortium name="Lawrence Berkeley National Laboratory"/>
            <person name="Harder C.B."/>
            <person name="Miyauchi S."/>
            <person name="Viragh M."/>
            <person name="Kuo A."/>
            <person name="Thoen E."/>
            <person name="Andreopoulos B."/>
            <person name="Lu D."/>
            <person name="Skrede I."/>
            <person name="Drula E."/>
            <person name="Henrissat B."/>
            <person name="Morin E."/>
            <person name="Kohler A."/>
            <person name="Barry K."/>
            <person name="LaButti K."/>
            <person name="Morin E."/>
            <person name="Salamov A."/>
            <person name="Lipzen A."/>
            <person name="Mereny Z."/>
            <person name="Hegedus B."/>
            <person name="Baldrian P."/>
            <person name="Stursova M."/>
            <person name="Weitz H."/>
            <person name="Taylor A."/>
            <person name="Grigoriev I.V."/>
            <person name="Nagy L.G."/>
            <person name="Martin F."/>
            <person name="Kauserud H."/>
        </authorList>
    </citation>
    <scope>NUCLEOTIDE SEQUENCE</scope>
    <source>
        <strain evidence="2">CBHHK067</strain>
    </source>
</reference>
<keyword evidence="3" id="KW-1185">Reference proteome</keyword>
<evidence type="ECO:0000313" key="3">
    <source>
        <dbReference type="Proteomes" id="UP001221757"/>
    </source>
</evidence>
<feature type="region of interest" description="Disordered" evidence="1">
    <location>
        <begin position="1"/>
        <end position="61"/>
    </location>
</feature>
<sequence length="295" mass="31062">MQSLFSRARTASTPSKSKHKPPLTVAPVPDSARSSRRGTPTDEFGQRTPVRTSSLPTGADGGYGAVGFLPTTLPVDPAIPFAPPPDAPAASNNGLLALGGPPPPRAAYGLLSPARDAVLGLPDAARLVARVCEALERTGVATPFVFSALALDVRRAAVARLVHAFLATCGPGEGHPPAEARWVEETRFAGAHELGMCLRWGLSRVVRVEGGREVRGLLSWAWYERWKAEEAGRRVHEGVWSVYTAQGGHAPGLSMPASERRRRAALIRHGPGSSSAPPSVAGPALGGLAGRRRQR</sequence>
<feature type="compositionally biased region" description="Polar residues" evidence="1">
    <location>
        <begin position="1"/>
        <end position="15"/>
    </location>
</feature>
<dbReference type="PANTHER" id="PTHR28093">
    <property type="entry name" value="MORPHOGENESIS-RELATED PROTEIN MSB1"/>
    <property type="match status" value="1"/>
</dbReference>
<gene>
    <name evidence="2" type="ORF">B0H17DRAFT_1200586</name>
</gene>
<comment type="caution">
    <text evidence="2">The sequence shown here is derived from an EMBL/GenBank/DDBJ whole genome shotgun (WGS) entry which is preliminary data.</text>
</comment>
<accession>A0AAD7DIU7</accession>
<dbReference type="AlphaFoldDB" id="A0AAD7DIU7"/>
<organism evidence="2 3">
    <name type="scientific">Mycena rosella</name>
    <name type="common">Pink bonnet</name>
    <name type="synonym">Agaricus rosellus</name>
    <dbReference type="NCBI Taxonomy" id="1033263"/>
    <lineage>
        <taxon>Eukaryota</taxon>
        <taxon>Fungi</taxon>
        <taxon>Dikarya</taxon>
        <taxon>Basidiomycota</taxon>
        <taxon>Agaricomycotina</taxon>
        <taxon>Agaricomycetes</taxon>
        <taxon>Agaricomycetidae</taxon>
        <taxon>Agaricales</taxon>
        <taxon>Marasmiineae</taxon>
        <taxon>Mycenaceae</taxon>
        <taxon>Mycena</taxon>
    </lineage>
</organism>
<dbReference type="EMBL" id="JARKIE010000053">
    <property type="protein sequence ID" value="KAJ7692250.1"/>
    <property type="molecule type" value="Genomic_DNA"/>
</dbReference>
<proteinExistence type="predicted"/>
<dbReference type="InterPro" id="IPR037508">
    <property type="entry name" value="Msb1/Mug8"/>
</dbReference>
<evidence type="ECO:0008006" key="4">
    <source>
        <dbReference type="Google" id="ProtNLM"/>
    </source>
</evidence>
<feature type="compositionally biased region" description="Low complexity" evidence="1">
    <location>
        <begin position="270"/>
        <end position="283"/>
    </location>
</feature>
<feature type="region of interest" description="Disordered" evidence="1">
    <location>
        <begin position="251"/>
        <end position="295"/>
    </location>
</feature>
<dbReference type="Proteomes" id="UP001221757">
    <property type="component" value="Unassembled WGS sequence"/>
</dbReference>
<name>A0AAD7DIU7_MYCRO</name>